<keyword evidence="2" id="KW-0472">Membrane</keyword>
<gene>
    <name evidence="3" type="ORF">C1I91_19340</name>
</gene>
<reference evidence="3 4" key="1">
    <citation type="submission" date="2018-01" db="EMBL/GenBank/DDBJ databases">
        <title>Genome Sequencing and Assembly of Anaerobacter polyendosporus strain CT4.</title>
        <authorList>
            <person name="Tachaapaikoon C."/>
            <person name="Sutheeworapong S."/>
            <person name="Jenjaroenpun P."/>
            <person name="Wongsurawat T."/>
            <person name="Nookeaw I."/>
            <person name="Cheawchanlertfa P."/>
            <person name="Kosugi A."/>
            <person name="Cheevadhanarak S."/>
            <person name="Ratanakhanokchai K."/>
        </authorList>
    </citation>
    <scope>NUCLEOTIDE SEQUENCE [LARGE SCALE GENOMIC DNA]</scope>
    <source>
        <strain evidence="3 4">CT4</strain>
    </source>
</reference>
<dbReference type="RefSeq" id="WP_128214344.1">
    <property type="nucleotide sequence ID" value="NZ_CP025746.1"/>
</dbReference>
<feature type="transmembrane region" description="Helical" evidence="2">
    <location>
        <begin position="105"/>
        <end position="127"/>
    </location>
</feature>
<evidence type="ECO:0000313" key="3">
    <source>
        <dbReference type="EMBL" id="QAA33617.1"/>
    </source>
</evidence>
<protein>
    <recommendedName>
        <fullName evidence="5">DUF1700 domain-containing protein</fullName>
    </recommendedName>
</protein>
<sequence>MDKKDFMRAMEKALNKVPEAERNDILYDYEEHFIIGKENGKTEEEICLELGKPNEIAESYNLRSKQTVGKTNKLIEPSENSFSEYREKKLNIGSSPSKYDNGTRVLIGGFSLAAGLLLIFMLTNSLFSNHRISNTINKEVNVGGMQIDSSGIHGDGIDIGRDGIITAEVGSDDKSTSSQQVNVDSNRISTPEVNINEKEIVTPDVKIDEDGITTPDMKIDNNGISEPGMKIDKDGISMPGVKIDKNGISLPGINIDKNGIRK</sequence>
<evidence type="ECO:0000256" key="2">
    <source>
        <dbReference type="SAM" id="Phobius"/>
    </source>
</evidence>
<dbReference type="Proteomes" id="UP000286268">
    <property type="component" value="Chromosome"/>
</dbReference>
<dbReference type="OrthoDB" id="9804829at2"/>
<keyword evidence="2" id="KW-1133">Transmembrane helix</keyword>
<keyword evidence="2" id="KW-0812">Transmembrane</keyword>
<feature type="region of interest" description="Disordered" evidence="1">
    <location>
        <begin position="208"/>
        <end position="231"/>
    </location>
</feature>
<dbReference type="AlphaFoldDB" id="A0A410DX22"/>
<keyword evidence="4" id="KW-1185">Reference proteome</keyword>
<organism evidence="3 4">
    <name type="scientific">Clostridium manihotivorum</name>
    <dbReference type="NCBI Taxonomy" id="2320868"/>
    <lineage>
        <taxon>Bacteria</taxon>
        <taxon>Bacillati</taxon>
        <taxon>Bacillota</taxon>
        <taxon>Clostridia</taxon>
        <taxon>Eubacteriales</taxon>
        <taxon>Clostridiaceae</taxon>
        <taxon>Clostridium</taxon>
    </lineage>
</organism>
<dbReference type="Pfam" id="PF22564">
    <property type="entry name" value="HAAS"/>
    <property type="match status" value="1"/>
</dbReference>
<evidence type="ECO:0000256" key="1">
    <source>
        <dbReference type="SAM" id="MobiDB-lite"/>
    </source>
</evidence>
<evidence type="ECO:0000313" key="4">
    <source>
        <dbReference type="Proteomes" id="UP000286268"/>
    </source>
</evidence>
<evidence type="ECO:0008006" key="5">
    <source>
        <dbReference type="Google" id="ProtNLM"/>
    </source>
</evidence>
<name>A0A410DX22_9CLOT</name>
<dbReference type="KEGG" id="cmah:C1I91_19340"/>
<dbReference type="EMBL" id="CP025746">
    <property type="protein sequence ID" value="QAA33617.1"/>
    <property type="molecule type" value="Genomic_DNA"/>
</dbReference>
<accession>A0A410DX22</accession>
<proteinExistence type="predicted"/>